<feature type="domain" description="HTH marR-type" evidence="1">
    <location>
        <begin position="36"/>
        <end position="89"/>
    </location>
</feature>
<protein>
    <submittedName>
        <fullName evidence="2">MarR family transcriptional regulator</fullName>
    </submittedName>
</protein>
<dbReference type="GO" id="GO:0003700">
    <property type="term" value="F:DNA-binding transcription factor activity"/>
    <property type="evidence" value="ECO:0007669"/>
    <property type="project" value="InterPro"/>
</dbReference>
<dbReference type="RefSeq" id="WP_168142147.1">
    <property type="nucleotide sequence ID" value="NZ_CP038799.1"/>
</dbReference>
<dbReference type="Proteomes" id="UP000501849">
    <property type="component" value="Chromosome"/>
</dbReference>
<organism evidence="2 3">
    <name type="scientific">Mycolicibacterium frederiksbergense</name>
    <dbReference type="NCBI Taxonomy" id="117567"/>
    <lineage>
        <taxon>Bacteria</taxon>
        <taxon>Bacillati</taxon>
        <taxon>Actinomycetota</taxon>
        <taxon>Actinomycetes</taxon>
        <taxon>Mycobacteriales</taxon>
        <taxon>Mycobacteriaceae</taxon>
        <taxon>Mycolicibacterium</taxon>
    </lineage>
</organism>
<dbReference type="EMBL" id="CP038799">
    <property type="protein sequence ID" value="QIV81538.1"/>
    <property type="molecule type" value="Genomic_DNA"/>
</dbReference>
<keyword evidence="3" id="KW-1185">Reference proteome</keyword>
<dbReference type="PANTHER" id="PTHR33164">
    <property type="entry name" value="TRANSCRIPTIONAL REGULATOR, MARR FAMILY"/>
    <property type="match status" value="1"/>
</dbReference>
<evidence type="ECO:0000313" key="3">
    <source>
        <dbReference type="Proteomes" id="UP000501849"/>
    </source>
</evidence>
<dbReference type="AlphaFoldDB" id="A0A6H0S2F0"/>
<dbReference type="PANTHER" id="PTHR33164:SF43">
    <property type="entry name" value="HTH-TYPE TRANSCRIPTIONAL REPRESSOR YETL"/>
    <property type="match status" value="1"/>
</dbReference>
<gene>
    <name evidence="2" type="ORF">EXE63_12010</name>
</gene>
<dbReference type="InterPro" id="IPR039422">
    <property type="entry name" value="MarR/SlyA-like"/>
</dbReference>
<dbReference type="InterPro" id="IPR036390">
    <property type="entry name" value="WH_DNA-bd_sf"/>
</dbReference>
<dbReference type="KEGG" id="mfre:EXE63_12010"/>
<dbReference type="SUPFAM" id="SSF46785">
    <property type="entry name" value="Winged helix' DNA-binding domain"/>
    <property type="match status" value="1"/>
</dbReference>
<sequence length="142" mass="14898">MLSSGDGFALLVADVYQLAGALRQSGESLATMEGQTQARWQLLSAVSGEGLPVPAAARRLGVTRQAVQRVANDLVAEGLADFTTNPEHRTSPILELTSTGRASLAAMDRRARTANRRAAARVGDDTVTAVRAGIRDILAALT</sequence>
<name>A0A6H0S2F0_9MYCO</name>
<reference evidence="2 3" key="1">
    <citation type="submission" date="2019-04" db="EMBL/GenBank/DDBJ databases">
        <title>Draft, Whole-Genome Sequence of the Anthracene-degrading Mycobacterium frederiksbergense LB501T, Isolated from a Polycyclic Aromatic Hydrocarbon (PAH)-Contaminated Soil.</title>
        <authorList>
            <person name="Augelletti F."/>
        </authorList>
    </citation>
    <scope>NUCLEOTIDE SEQUENCE [LARGE SCALE GENOMIC DNA]</scope>
    <source>
        <strain evidence="2 3">LB 501T</strain>
    </source>
</reference>
<dbReference type="Gene3D" id="1.10.10.10">
    <property type="entry name" value="Winged helix-like DNA-binding domain superfamily/Winged helix DNA-binding domain"/>
    <property type="match status" value="1"/>
</dbReference>
<evidence type="ECO:0000313" key="2">
    <source>
        <dbReference type="EMBL" id="QIV81538.1"/>
    </source>
</evidence>
<dbReference type="InterPro" id="IPR000835">
    <property type="entry name" value="HTH_MarR-typ"/>
</dbReference>
<dbReference type="Pfam" id="PF12802">
    <property type="entry name" value="MarR_2"/>
    <property type="match status" value="1"/>
</dbReference>
<dbReference type="InterPro" id="IPR036388">
    <property type="entry name" value="WH-like_DNA-bd_sf"/>
</dbReference>
<evidence type="ECO:0000259" key="1">
    <source>
        <dbReference type="Pfam" id="PF12802"/>
    </source>
</evidence>
<accession>A0A6H0S2F0</accession>
<proteinExistence type="predicted"/>
<dbReference type="GO" id="GO:0006950">
    <property type="term" value="P:response to stress"/>
    <property type="evidence" value="ECO:0007669"/>
    <property type="project" value="TreeGrafter"/>
</dbReference>